<protein>
    <submittedName>
        <fullName evidence="3">Predicted membrane protein</fullName>
    </submittedName>
</protein>
<dbReference type="GO" id="GO:0006782">
    <property type="term" value="P:protoporphyrinogen IX biosynthetic process"/>
    <property type="evidence" value="ECO:0007669"/>
    <property type="project" value="UniProtKB-UniPathway"/>
</dbReference>
<dbReference type="InterPro" id="IPR005265">
    <property type="entry name" value="HemJ-like"/>
</dbReference>
<dbReference type="Proteomes" id="UP000054844">
    <property type="component" value="Unassembled WGS sequence"/>
</dbReference>
<keyword evidence="1" id="KW-0812">Transmembrane</keyword>
<name>A0A1S8D948_9PROT</name>
<keyword evidence="1" id="KW-1133">Transmembrane helix</keyword>
<feature type="transmembrane region" description="Helical" evidence="1">
    <location>
        <begin position="83"/>
        <end position="104"/>
    </location>
</feature>
<evidence type="ECO:0000313" key="5">
    <source>
        <dbReference type="Proteomes" id="UP000254919"/>
    </source>
</evidence>
<keyword evidence="4" id="KW-1185">Reference proteome</keyword>
<dbReference type="OrthoDB" id="7570050at2"/>
<evidence type="ECO:0000313" key="2">
    <source>
        <dbReference type="EMBL" id="ONH84429.1"/>
    </source>
</evidence>
<dbReference type="EMBL" id="LLWF02000007">
    <property type="protein sequence ID" value="ONH84429.1"/>
    <property type="molecule type" value="Genomic_DNA"/>
</dbReference>
<evidence type="ECO:0000313" key="4">
    <source>
        <dbReference type="Proteomes" id="UP000054844"/>
    </source>
</evidence>
<sequence length="180" mass="19624">MILWLKFLHIATLSIWCAGLLSLPMLYARRPQVAEGRPLFELQAFTRFLFVTLVSPAAFLAIGSGTALIFLRETFTLWFAAKLLAVGVLALLHLVNGYVVLHLFDNPRLLWRGTNAGLAGLTLLTVLGILWLVLDKPGAGLDALPEVLHRPGGLRDLVGNLLGGLLTPLQPRGDTMRAIP</sequence>
<dbReference type="GeneID" id="99631564"/>
<accession>A0A1S8D948</accession>
<keyword evidence="1" id="KW-0472">Membrane</keyword>
<feature type="transmembrane region" description="Helical" evidence="1">
    <location>
        <begin position="7"/>
        <end position="28"/>
    </location>
</feature>
<feature type="transmembrane region" description="Helical" evidence="1">
    <location>
        <begin position="48"/>
        <end position="71"/>
    </location>
</feature>
<proteinExistence type="predicted"/>
<dbReference type="UniPathway" id="UPA00251">
    <property type="reaction ID" value="UER00324"/>
</dbReference>
<organism evidence="2 4">
    <name type="scientific">Roseomonas mucosa</name>
    <dbReference type="NCBI Taxonomy" id="207340"/>
    <lineage>
        <taxon>Bacteria</taxon>
        <taxon>Pseudomonadati</taxon>
        <taxon>Pseudomonadota</taxon>
        <taxon>Alphaproteobacteria</taxon>
        <taxon>Acetobacterales</taxon>
        <taxon>Roseomonadaceae</taxon>
        <taxon>Roseomonas</taxon>
    </lineage>
</organism>
<gene>
    <name evidence="2" type="ORF">APZ41_004095</name>
    <name evidence="3" type="ORF">NCTC13291_04056</name>
</gene>
<dbReference type="AlphaFoldDB" id="A0A1S8D948"/>
<dbReference type="EMBL" id="UGVN01000002">
    <property type="protein sequence ID" value="SUE95173.1"/>
    <property type="molecule type" value="Genomic_DNA"/>
</dbReference>
<dbReference type="Pfam" id="PF03653">
    <property type="entry name" value="UPF0093"/>
    <property type="match status" value="1"/>
</dbReference>
<dbReference type="STRING" id="207340.APZ41_004095"/>
<reference evidence="3 5" key="2">
    <citation type="submission" date="2018-06" db="EMBL/GenBank/DDBJ databases">
        <authorList>
            <consortium name="Pathogen Informatics"/>
            <person name="Doyle S."/>
        </authorList>
    </citation>
    <scope>NUCLEOTIDE SEQUENCE [LARGE SCALE GENOMIC DNA]</scope>
    <source>
        <strain evidence="3 5">NCTC13291</strain>
    </source>
</reference>
<evidence type="ECO:0000313" key="3">
    <source>
        <dbReference type="EMBL" id="SUE95173.1"/>
    </source>
</evidence>
<reference evidence="2 4" key="1">
    <citation type="submission" date="2016-12" db="EMBL/GenBank/DDBJ databases">
        <title>Draft genome sequence of Roseomonas mucosa strain AU37, isolated from a peripheral intravenous catheter.</title>
        <authorList>
            <person name="Choudhury M.A."/>
            <person name="Sidjabat H.E."/>
            <person name="Wailan A.M."/>
            <person name="Zhang L."/>
            <person name="Marsh N.M."/>
            <person name="Rickard C.M."/>
            <person name="Davies M."/>
            <person name="Mcmillan D.J."/>
        </authorList>
    </citation>
    <scope>NUCLEOTIDE SEQUENCE [LARGE SCALE GENOMIC DNA]</scope>
    <source>
        <strain evidence="2 4">SAVE376</strain>
    </source>
</reference>
<evidence type="ECO:0000256" key="1">
    <source>
        <dbReference type="SAM" id="Phobius"/>
    </source>
</evidence>
<feature type="transmembrane region" description="Helical" evidence="1">
    <location>
        <begin position="116"/>
        <end position="134"/>
    </location>
</feature>
<dbReference type="Proteomes" id="UP000254919">
    <property type="component" value="Unassembled WGS sequence"/>
</dbReference>
<dbReference type="RefSeq" id="WP_019462533.1">
    <property type="nucleotide sequence ID" value="NZ_CBCSHT010000003.1"/>
</dbReference>